<evidence type="ECO:0000313" key="2">
    <source>
        <dbReference type="EMBL" id="KNE23672.1"/>
    </source>
</evidence>
<protein>
    <submittedName>
        <fullName evidence="2">FAD-dependent cmnm(5)s(2)U34 oxidoreductase</fullName>
    </submittedName>
</protein>
<comment type="caution">
    <text evidence="2">The sequence shown here is derived from an EMBL/GenBank/DDBJ whole genome shotgun (WGS) entry which is preliminary data.</text>
</comment>
<dbReference type="InterPro" id="IPR008471">
    <property type="entry name" value="MnmC-like_methylTransf"/>
</dbReference>
<proteinExistence type="predicted"/>
<accession>A0AAW3HVY8</accession>
<dbReference type="InterPro" id="IPR047785">
    <property type="entry name" value="tRNA_MNMC2"/>
</dbReference>
<dbReference type="Proteomes" id="UP000037511">
    <property type="component" value="Unassembled WGS sequence"/>
</dbReference>
<feature type="domain" description="MnmC-like methyltransferase" evidence="1">
    <location>
        <begin position="118"/>
        <end position="236"/>
    </location>
</feature>
<dbReference type="GO" id="GO:0016645">
    <property type="term" value="F:oxidoreductase activity, acting on the CH-NH group of donors"/>
    <property type="evidence" value="ECO:0007669"/>
    <property type="project" value="InterPro"/>
</dbReference>
<sequence>MSAPYVPLTPAVVDFDADGKLHHAESGDVYPQHAGSFSDREHVFLRGNGLPERWRGCDVFTICETGFGLGLNFLGLWQAWRQDPQRPSALHVVSMEAHPFTLADLSALLARYAPASLAGLARHLVEQWPTLLPGLHRLEFENGAVTLTLGFGDAQVLAPRLDARVDAFFLDAYTPEPDPGTRSAPLLRALAQLAASGATLAAGVGTEALRRALQDAGFDARCVPIDGGKRQMIQATARVQGRAAGAAATPAAVKHAVVVGAGLAGAGIAQALA</sequence>
<reference evidence="2 3" key="1">
    <citation type="submission" date="2015-07" db="EMBL/GenBank/DDBJ databases">
        <title>Draft genome of Achromobacter spanius.</title>
        <authorList>
            <person name="Wang X."/>
        </authorList>
    </citation>
    <scope>NUCLEOTIDE SEQUENCE [LARGE SCALE GENOMIC DNA]</scope>
    <source>
        <strain evidence="2 3">CGMCC9173</strain>
    </source>
</reference>
<dbReference type="AlphaFoldDB" id="A0AAW3HVY8"/>
<dbReference type="EMBL" id="LGVG01000057">
    <property type="protein sequence ID" value="KNE23672.1"/>
    <property type="molecule type" value="Genomic_DNA"/>
</dbReference>
<evidence type="ECO:0000313" key="3">
    <source>
        <dbReference type="Proteomes" id="UP000037511"/>
    </source>
</evidence>
<feature type="non-terminal residue" evidence="2">
    <location>
        <position position="273"/>
    </location>
</feature>
<gene>
    <name evidence="2" type="ORF">AFM18_26925</name>
</gene>
<organism evidence="2 3">
    <name type="scientific">Achromobacter spanius</name>
    <dbReference type="NCBI Taxonomy" id="217203"/>
    <lineage>
        <taxon>Bacteria</taxon>
        <taxon>Pseudomonadati</taxon>
        <taxon>Pseudomonadota</taxon>
        <taxon>Betaproteobacteria</taxon>
        <taxon>Burkholderiales</taxon>
        <taxon>Alcaligenaceae</taxon>
        <taxon>Achromobacter</taxon>
    </lineage>
</organism>
<dbReference type="NCBIfam" id="NF033855">
    <property type="entry name" value="tRNA_MNMC2"/>
    <property type="match status" value="1"/>
</dbReference>
<dbReference type="GO" id="GO:0004808">
    <property type="term" value="F:tRNA (5-methylaminomethyl-2-thiouridylate)(34)-methyltransferase activity"/>
    <property type="evidence" value="ECO:0007669"/>
    <property type="project" value="InterPro"/>
</dbReference>
<dbReference type="Gene3D" id="3.40.50.150">
    <property type="entry name" value="Vaccinia Virus protein VP39"/>
    <property type="match status" value="1"/>
</dbReference>
<dbReference type="InterPro" id="IPR029063">
    <property type="entry name" value="SAM-dependent_MTases_sf"/>
</dbReference>
<dbReference type="RefSeq" id="WP_157055527.1">
    <property type="nucleotide sequence ID" value="NZ_LGVG01000057.1"/>
</dbReference>
<dbReference type="Pfam" id="PF05430">
    <property type="entry name" value="Methyltransf_30"/>
    <property type="match status" value="1"/>
</dbReference>
<evidence type="ECO:0000259" key="1">
    <source>
        <dbReference type="Pfam" id="PF05430"/>
    </source>
</evidence>
<name>A0AAW3HVY8_9BURK</name>